<dbReference type="EMBL" id="BPQB01000142">
    <property type="protein sequence ID" value="GJF00254.1"/>
    <property type="molecule type" value="Genomic_DNA"/>
</dbReference>
<reference evidence="2 3" key="1">
    <citation type="submission" date="2021-08" db="EMBL/GenBank/DDBJ databases">
        <title>Draft Genome Sequence of Phanerochaete sordida strain YK-624.</title>
        <authorList>
            <person name="Mori T."/>
            <person name="Dohra H."/>
            <person name="Suzuki T."/>
            <person name="Kawagishi H."/>
            <person name="Hirai H."/>
        </authorList>
    </citation>
    <scope>NUCLEOTIDE SEQUENCE [LARGE SCALE GENOMIC DNA]</scope>
    <source>
        <strain evidence="2 3">YK-624</strain>
    </source>
</reference>
<feature type="region of interest" description="Disordered" evidence="1">
    <location>
        <begin position="86"/>
        <end position="165"/>
    </location>
</feature>
<evidence type="ECO:0000256" key="1">
    <source>
        <dbReference type="SAM" id="MobiDB-lite"/>
    </source>
</evidence>
<gene>
    <name evidence="2" type="ORF">PsYK624_165380</name>
</gene>
<sequence length="165" mass="17769">MTRPEASVTTRRRDTSSCSTPASTCGPSIALPDRSLSFCPSAPQSVRPRLPQTRQSAPQRATYHLAGAALPVCGFYPACQHAREKSRSPAGACLRSDDSNAASTLIGSDRTMILQALPKRKKRNTPPPGSLEDAQPQTEPHDKPRRPAGRAPAWYILSHSPTPFA</sequence>
<keyword evidence="3" id="KW-1185">Reference proteome</keyword>
<dbReference type="Proteomes" id="UP000703269">
    <property type="component" value="Unassembled WGS sequence"/>
</dbReference>
<feature type="region of interest" description="Disordered" evidence="1">
    <location>
        <begin position="1"/>
        <end position="24"/>
    </location>
</feature>
<accession>A0A9P3GSG1</accession>
<evidence type="ECO:0000313" key="3">
    <source>
        <dbReference type="Proteomes" id="UP000703269"/>
    </source>
</evidence>
<evidence type="ECO:0000313" key="2">
    <source>
        <dbReference type="EMBL" id="GJF00254.1"/>
    </source>
</evidence>
<feature type="region of interest" description="Disordered" evidence="1">
    <location>
        <begin position="40"/>
        <end position="62"/>
    </location>
</feature>
<protein>
    <submittedName>
        <fullName evidence="2">Uncharacterized protein</fullName>
    </submittedName>
</protein>
<name>A0A9P3GSG1_9APHY</name>
<comment type="caution">
    <text evidence="2">The sequence shown here is derived from an EMBL/GenBank/DDBJ whole genome shotgun (WGS) entry which is preliminary data.</text>
</comment>
<dbReference type="AlphaFoldDB" id="A0A9P3GSG1"/>
<proteinExistence type="predicted"/>
<organism evidence="2 3">
    <name type="scientific">Phanerochaete sordida</name>
    <dbReference type="NCBI Taxonomy" id="48140"/>
    <lineage>
        <taxon>Eukaryota</taxon>
        <taxon>Fungi</taxon>
        <taxon>Dikarya</taxon>
        <taxon>Basidiomycota</taxon>
        <taxon>Agaricomycotina</taxon>
        <taxon>Agaricomycetes</taxon>
        <taxon>Polyporales</taxon>
        <taxon>Phanerochaetaceae</taxon>
        <taxon>Phanerochaete</taxon>
    </lineage>
</organism>